<feature type="domain" description="Carbohydrate kinase PfkB" evidence="4">
    <location>
        <begin position="33"/>
        <end position="165"/>
    </location>
</feature>
<comment type="caution">
    <text evidence="5">The sequence shown here is derived from an EMBL/GenBank/DDBJ whole genome shotgun (WGS) entry which is preliminary data.</text>
</comment>
<evidence type="ECO:0000256" key="1">
    <source>
        <dbReference type="ARBA" id="ARBA00022679"/>
    </source>
</evidence>
<accession>A0ABR1EEY7</accession>
<protein>
    <recommendedName>
        <fullName evidence="4">Carbohydrate kinase PfkB domain-containing protein</fullName>
    </recommendedName>
</protein>
<keyword evidence="3" id="KW-0418">Kinase</keyword>
<dbReference type="PANTHER" id="PTHR42909:SF1">
    <property type="entry name" value="CARBOHYDRATE KINASE PFKB DOMAIN-CONTAINING PROTEIN"/>
    <property type="match status" value="1"/>
</dbReference>
<name>A0ABR1EEY7_NECAM</name>
<organism evidence="5 6">
    <name type="scientific">Necator americanus</name>
    <name type="common">Human hookworm</name>
    <dbReference type="NCBI Taxonomy" id="51031"/>
    <lineage>
        <taxon>Eukaryota</taxon>
        <taxon>Metazoa</taxon>
        <taxon>Ecdysozoa</taxon>
        <taxon>Nematoda</taxon>
        <taxon>Chromadorea</taxon>
        <taxon>Rhabditida</taxon>
        <taxon>Rhabditina</taxon>
        <taxon>Rhabditomorpha</taxon>
        <taxon>Strongyloidea</taxon>
        <taxon>Ancylostomatidae</taxon>
        <taxon>Bunostominae</taxon>
        <taxon>Necator</taxon>
    </lineage>
</organism>
<gene>
    <name evidence="5" type="primary">Necator_chrX.g22253</name>
    <name evidence="5" type="ORF">RB195_022092</name>
</gene>
<evidence type="ECO:0000256" key="2">
    <source>
        <dbReference type="ARBA" id="ARBA00022723"/>
    </source>
</evidence>
<dbReference type="InterPro" id="IPR002173">
    <property type="entry name" value="Carboh/pur_kinase_PfkB_CS"/>
</dbReference>
<dbReference type="EMBL" id="JAVFWL010000006">
    <property type="protein sequence ID" value="KAK6760890.1"/>
    <property type="molecule type" value="Genomic_DNA"/>
</dbReference>
<dbReference type="Pfam" id="PF00294">
    <property type="entry name" value="PfkB"/>
    <property type="match status" value="1"/>
</dbReference>
<evidence type="ECO:0000259" key="4">
    <source>
        <dbReference type="Pfam" id="PF00294"/>
    </source>
</evidence>
<evidence type="ECO:0000256" key="3">
    <source>
        <dbReference type="ARBA" id="ARBA00022777"/>
    </source>
</evidence>
<dbReference type="PANTHER" id="PTHR42909">
    <property type="entry name" value="ZGC:136858"/>
    <property type="match status" value="1"/>
</dbReference>
<evidence type="ECO:0000313" key="5">
    <source>
        <dbReference type="EMBL" id="KAK6760890.1"/>
    </source>
</evidence>
<keyword evidence="2" id="KW-0479">Metal-binding</keyword>
<proteinExistence type="predicted"/>
<reference evidence="5 6" key="1">
    <citation type="submission" date="2023-08" db="EMBL/GenBank/DDBJ databases">
        <title>A Necator americanus chromosomal reference genome.</title>
        <authorList>
            <person name="Ilik V."/>
            <person name="Petrzelkova K.J."/>
            <person name="Pardy F."/>
            <person name="Fuh T."/>
            <person name="Niatou-Singa F.S."/>
            <person name="Gouil Q."/>
            <person name="Baker L."/>
            <person name="Ritchie M.E."/>
            <person name="Jex A.R."/>
            <person name="Gazzola D."/>
            <person name="Li H."/>
            <person name="Toshio Fujiwara R."/>
            <person name="Zhan B."/>
            <person name="Aroian R.V."/>
            <person name="Pafco B."/>
            <person name="Schwarz E.M."/>
        </authorList>
    </citation>
    <scope>NUCLEOTIDE SEQUENCE [LARGE SCALE GENOMIC DNA]</scope>
    <source>
        <strain evidence="5 6">Aroian</strain>
        <tissue evidence="5">Whole animal</tissue>
    </source>
</reference>
<dbReference type="PROSITE" id="PS00584">
    <property type="entry name" value="PFKB_KINASES_2"/>
    <property type="match status" value="1"/>
</dbReference>
<dbReference type="SUPFAM" id="SSF53613">
    <property type="entry name" value="Ribokinase-like"/>
    <property type="match status" value="1"/>
</dbReference>
<keyword evidence="6" id="KW-1185">Reference proteome</keyword>
<sequence>MHSRLALRILDVAKPWFEPTDRFKATKIFDCEAMDRIQIISPNGAEFRKILERNGIRVNPEILSSTRRVHEFICSNRQIMHNLNLLIVTLSSHGVAVVSRNCDGTLSTVTCPPPLINGKILSVSGAGDSFNSGILAGLAHGFSLEKCLKIGNKCAALTLQTTDAVSRNISPHLLSL</sequence>
<keyword evidence="1" id="KW-0808">Transferase</keyword>
<dbReference type="InterPro" id="IPR029056">
    <property type="entry name" value="Ribokinase-like"/>
</dbReference>
<evidence type="ECO:0000313" key="6">
    <source>
        <dbReference type="Proteomes" id="UP001303046"/>
    </source>
</evidence>
<dbReference type="InterPro" id="IPR011611">
    <property type="entry name" value="PfkB_dom"/>
</dbReference>
<dbReference type="Gene3D" id="3.40.1190.20">
    <property type="match status" value="1"/>
</dbReference>
<dbReference type="Proteomes" id="UP001303046">
    <property type="component" value="Unassembled WGS sequence"/>
</dbReference>